<accession>A0ABZ0VGF1</accession>
<feature type="signal peptide" evidence="1">
    <location>
        <begin position="1"/>
        <end position="26"/>
    </location>
</feature>
<evidence type="ECO:0000313" key="2">
    <source>
        <dbReference type="EMBL" id="WQB70882.1"/>
    </source>
</evidence>
<feature type="chain" id="PRO_5045073195" description="Secreted protein" evidence="1">
    <location>
        <begin position="27"/>
        <end position="202"/>
    </location>
</feature>
<gene>
    <name evidence="2" type="ORF">T9R20_02675</name>
</gene>
<dbReference type="Proteomes" id="UP001324533">
    <property type="component" value="Chromosome"/>
</dbReference>
<organism evidence="2 3">
    <name type="scientific">Microbacterium invictum</name>
    <dbReference type="NCBI Taxonomy" id="515415"/>
    <lineage>
        <taxon>Bacteria</taxon>
        <taxon>Bacillati</taxon>
        <taxon>Actinomycetota</taxon>
        <taxon>Actinomycetes</taxon>
        <taxon>Micrococcales</taxon>
        <taxon>Microbacteriaceae</taxon>
        <taxon>Microbacterium</taxon>
    </lineage>
</organism>
<proteinExistence type="predicted"/>
<protein>
    <recommendedName>
        <fullName evidence="4">Secreted protein</fullName>
    </recommendedName>
</protein>
<dbReference type="EMBL" id="CP139779">
    <property type="protein sequence ID" value="WQB70882.1"/>
    <property type="molecule type" value="Genomic_DNA"/>
</dbReference>
<evidence type="ECO:0000313" key="3">
    <source>
        <dbReference type="Proteomes" id="UP001324533"/>
    </source>
</evidence>
<keyword evidence="1" id="KW-0732">Signal</keyword>
<sequence>MKISRVALLSAAGAISISLVAGPAQATTETDEPPTPEEISAEIASIESSAARDAAQDLYEELVADGHVVGDVATSTYVPVDGDEVQSRSYPTDCGMTVFVSRVNNIIYNNTTTGCNAAASSIRHQVGITGRNPFNSFDSNEVRNVTYTAYNTASANHGTSYACENSNQTNWVATSYGTLVRNGVTYETPGVYDIINFQDCGW</sequence>
<keyword evidence="3" id="KW-1185">Reference proteome</keyword>
<evidence type="ECO:0008006" key="4">
    <source>
        <dbReference type="Google" id="ProtNLM"/>
    </source>
</evidence>
<dbReference type="RefSeq" id="WP_322411018.1">
    <property type="nucleotide sequence ID" value="NZ_CP139779.1"/>
</dbReference>
<reference evidence="2 3" key="1">
    <citation type="submission" date="2023-06" db="EMBL/GenBank/DDBJ databases">
        <title>Rock-solubilizing bacteria, Microbacterium invictum, promotes re-establishment of vegetation in rocky wasteland by accelerating rock bio-weathering and reshaping soil bacterial community.</title>
        <authorList>
            <person name="Liu C."/>
        </authorList>
    </citation>
    <scope>NUCLEOTIDE SEQUENCE [LARGE SCALE GENOMIC DNA]</scope>
    <source>
        <strain evidence="2 3">X-18</strain>
    </source>
</reference>
<evidence type="ECO:0000256" key="1">
    <source>
        <dbReference type="SAM" id="SignalP"/>
    </source>
</evidence>
<name>A0ABZ0VGF1_9MICO</name>